<evidence type="ECO:0000256" key="5">
    <source>
        <dbReference type="ARBA" id="ARBA00023136"/>
    </source>
</evidence>
<evidence type="ECO:0000313" key="8">
    <source>
        <dbReference type="Proteomes" id="UP000255193"/>
    </source>
</evidence>
<comment type="subcellular location">
    <subcellularLocation>
        <location evidence="1">Membrane</location>
        <topology evidence="1">Single-pass membrane protein</topology>
    </subcellularLocation>
</comment>
<dbReference type="GO" id="GO:0016020">
    <property type="term" value="C:membrane"/>
    <property type="evidence" value="ECO:0007669"/>
    <property type="project" value="UniProtKB-SubCell"/>
</dbReference>
<evidence type="ECO:0000256" key="1">
    <source>
        <dbReference type="ARBA" id="ARBA00004167"/>
    </source>
</evidence>
<dbReference type="AlphaFoldDB" id="A0A378Q342"/>
<organism evidence="7 8">
    <name type="scientific">Faucicola atlantae</name>
    <dbReference type="NCBI Taxonomy" id="34059"/>
    <lineage>
        <taxon>Bacteria</taxon>
        <taxon>Pseudomonadati</taxon>
        <taxon>Pseudomonadota</taxon>
        <taxon>Gammaproteobacteria</taxon>
        <taxon>Moraxellales</taxon>
        <taxon>Moraxellaceae</taxon>
        <taxon>Faucicola</taxon>
    </lineage>
</organism>
<protein>
    <submittedName>
        <fullName evidence="7">LemA family</fullName>
    </submittedName>
</protein>
<evidence type="ECO:0000256" key="3">
    <source>
        <dbReference type="ARBA" id="ARBA00022692"/>
    </source>
</evidence>
<keyword evidence="4" id="KW-1133">Transmembrane helix</keyword>
<keyword evidence="3" id="KW-0812">Transmembrane</keyword>
<dbReference type="Pfam" id="PF04011">
    <property type="entry name" value="LemA"/>
    <property type="match status" value="1"/>
</dbReference>
<feature type="compositionally biased region" description="Low complexity" evidence="6">
    <location>
        <begin position="213"/>
        <end position="226"/>
    </location>
</feature>
<gene>
    <name evidence="7" type="ORF">NCTC11091_00586</name>
</gene>
<evidence type="ECO:0000313" key="7">
    <source>
        <dbReference type="EMBL" id="STY94814.1"/>
    </source>
</evidence>
<dbReference type="EMBL" id="UGQA01000001">
    <property type="protein sequence ID" value="STY94814.1"/>
    <property type="molecule type" value="Genomic_DNA"/>
</dbReference>
<feature type="region of interest" description="Disordered" evidence="6">
    <location>
        <begin position="205"/>
        <end position="226"/>
    </location>
</feature>
<keyword evidence="5" id="KW-0472">Membrane</keyword>
<sequence length="226" mass="25075">MQHTTMSSTIMPTFKAAVLGLVLLTGGANLTGCSYNKMQAQDEQVNASWSEVVNQYQRRADLIPNLVRTVERYTQHEQDTLTQVAQARAAATSMQVTPEVLNDPQAFQRFQQTQDQLGSALSRLMVVSERYPDLKADRQFQELQAQLEGTENRIAVARKRYIDDVQTYNTTVRSFPANLEAKAFGMKPRPNFTVANEAQISTAPTVDFGNDRAPTTAPATNTATAQ</sequence>
<dbReference type="SUPFAM" id="SSF140478">
    <property type="entry name" value="LemA-like"/>
    <property type="match status" value="1"/>
</dbReference>
<dbReference type="InterPro" id="IPR023353">
    <property type="entry name" value="LemA-like_dom_sf"/>
</dbReference>
<reference evidence="7 8" key="1">
    <citation type="submission" date="2018-06" db="EMBL/GenBank/DDBJ databases">
        <authorList>
            <consortium name="Pathogen Informatics"/>
            <person name="Doyle S."/>
        </authorList>
    </citation>
    <scope>NUCLEOTIDE SEQUENCE [LARGE SCALE GENOMIC DNA]</scope>
    <source>
        <strain evidence="7 8">NCTC11091</strain>
    </source>
</reference>
<dbReference type="PANTHER" id="PTHR34478:SF2">
    <property type="entry name" value="MEMBRANE PROTEIN"/>
    <property type="match status" value="1"/>
</dbReference>
<dbReference type="InterPro" id="IPR007156">
    <property type="entry name" value="MamQ_LemA"/>
</dbReference>
<dbReference type="PANTHER" id="PTHR34478">
    <property type="entry name" value="PROTEIN LEMA"/>
    <property type="match status" value="1"/>
</dbReference>
<evidence type="ECO:0000256" key="6">
    <source>
        <dbReference type="SAM" id="MobiDB-lite"/>
    </source>
</evidence>
<dbReference type="Proteomes" id="UP000255193">
    <property type="component" value="Unassembled WGS sequence"/>
</dbReference>
<dbReference type="Gene3D" id="1.20.1440.20">
    <property type="entry name" value="LemA-like domain"/>
    <property type="match status" value="1"/>
</dbReference>
<evidence type="ECO:0000256" key="2">
    <source>
        <dbReference type="ARBA" id="ARBA00008854"/>
    </source>
</evidence>
<comment type="similarity">
    <text evidence="2">Belongs to the LemA family.</text>
</comment>
<proteinExistence type="inferred from homology"/>
<evidence type="ECO:0000256" key="4">
    <source>
        <dbReference type="ARBA" id="ARBA00022989"/>
    </source>
</evidence>
<accession>A0A378Q342</accession>
<name>A0A378Q342_9GAMM</name>